<keyword evidence="7 14" id="KW-0418">Kinase</keyword>
<organism evidence="14 15">
    <name type="scientific">Chromatium okenii</name>
    <dbReference type="NCBI Taxonomy" id="61644"/>
    <lineage>
        <taxon>Bacteria</taxon>
        <taxon>Pseudomonadati</taxon>
        <taxon>Pseudomonadota</taxon>
        <taxon>Gammaproteobacteria</taxon>
        <taxon>Chromatiales</taxon>
        <taxon>Chromatiaceae</taxon>
        <taxon>Chromatium</taxon>
    </lineage>
</organism>
<dbReference type="GO" id="GO:0016301">
    <property type="term" value="F:kinase activity"/>
    <property type="evidence" value="ECO:0007669"/>
    <property type="project" value="UniProtKB-KW"/>
</dbReference>
<dbReference type="Proteomes" id="UP000239936">
    <property type="component" value="Unassembled WGS sequence"/>
</dbReference>
<dbReference type="GO" id="GO:0046654">
    <property type="term" value="P:tetrahydrofolate biosynthetic process"/>
    <property type="evidence" value="ECO:0007669"/>
    <property type="project" value="UniProtKB-UniPathway"/>
</dbReference>
<evidence type="ECO:0000256" key="4">
    <source>
        <dbReference type="ARBA" id="ARBA00016218"/>
    </source>
</evidence>
<keyword evidence="8" id="KW-0067">ATP-binding</keyword>
<dbReference type="PANTHER" id="PTHR43071">
    <property type="entry name" value="2-AMINO-4-HYDROXY-6-HYDROXYMETHYLDIHYDROPTERIDINE PYROPHOSPHOKINASE"/>
    <property type="match status" value="1"/>
</dbReference>
<comment type="pathway">
    <text evidence="1">Cofactor biosynthesis; tetrahydrofolate biosynthesis; 2-amino-4-hydroxy-6-hydroxymethyl-7,8-dihydropteridine diphosphate from 7,8-dihydroneopterin triphosphate: step 4/4.</text>
</comment>
<evidence type="ECO:0000256" key="5">
    <source>
        <dbReference type="ARBA" id="ARBA00022679"/>
    </source>
</evidence>
<accession>A0A2S7XUS6</accession>
<keyword evidence="6" id="KW-0547">Nucleotide-binding</keyword>
<dbReference type="EC" id="2.7.6.3" evidence="3"/>
<dbReference type="EMBL" id="PPGH01000018">
    <property type="protein sequence ID" value="PQJ97142.1"/>
    <property type="molecule type" value="Genomic_DNA"/>
</dbReference>
<sequence>MGVGAVRAEKNGPRTIDLDLLLFGDAVLNTPRLQIPHLGLTQRDFMLLPLLEIAPEVQHPVLRIPLATLAQDVIDRQIIRRCDTE</sequence>
<dbReference type="GO" id="GO:0046656">
    <property type="term" value="P:folic acid biosynthetic process"/>
    <property type="evidence" value="ECO:0007669"/>
    <property type="project" value="UniProtKB-KW"/>
</dbReference>
<evidence type="ECO:0000256" key="12">
    <source>
        <dbReference type="ARBA" id="ARBA00033413"/>
    </source>
</evidence>
<dbReference type="UniPathway" id="UPA00077">
    <property type="reaction ID" value="UER00155"/>
</dbReference>
<dbReference type="InterPro" id="IPR000550">
    <property type="entry name" value="Hppk"/>
</dbReference>
<evidence type="ECO:0000313" key="15">
    <source>
        <dbReference type="Proteomes" id="UP000239936"/>
    </source>
</evidence>
<reference evidence="14 15" key="1">
    <citation type="submission" date="2018-01" db="EMBL/GenBank/DDBJ databases">
        <title>The complete genome sequence of Chromatium okenii LaCa, a purple sulfur bacterium with a turbulent life.</title>
        <authorList>
            <person name="Luedin S.M."/>
            <person name="Liechti N."/>
            <person name="Storelli N."/>
            <person name="Danza F."/>
            <person name="Wittwer M."/>
            <person name="Pothier J.F."/>
            <person name="Tonolla M.A."/>
        </authorList>
    </citation>
    <scope>NUCLEOTIDE SEQUENCE [LARGE SCALE GENOMIC DNA]</scope>
    <source>
        <strain evidence="14 15">LaCa</strain>
    </source>
</reference>
<dbReference type="NCBIfam" id="TIGR01498">
    <property type="entry name" value="folK"/>
    <property type="match status" value="1"/>
</dbReference>
<comment type="similarity">
    <text evidence="2">Belongs to the HPPK family.</text>
</comment>
<evidence type="ECO:0000313" key="14">
    <source>
        <dbReference type="EMBL" id="PQJ97142.1"/>
    </source>
</evidence>
<comment type="function">
    <text evidence="10">Catalyzes the transfer of pyrophosphate from adenosine triphosphate (ATP) to 6-hydroxymethyl-7,8-dihydropterin, an enzymatic step in folate biosynthesis pathway.</text>
</comment>
<dbReference type="SUPFAM" id="SSF55083">
    <property type="entry name" value="6-hydroxymethyl-7,8-dihydropterin pyrophosphokinase, HPPK"/>
    <property type="match status" value="1"/>
</dbReference>
<keyword evidence="5" id="KW-0808">Transferase</keyword>
<evidence type="ECO:0000256" key="7">
    <source>
        <dbReference type="ARBA" id="ARBA00022777"/>
    </source>
</evidence>
<evidence type="ECO:0000256" key="1">
    <source>
        <dbReference type="ARBA" id="ARBA00005051"/>
    </source>
</evidence>
<dbReference type="Pfam" id="PF01288">
    <property type="entry name" value="HPPK"/>
    <property type="match status" value="1"/>
</dbReference>
<evidence type="ECO:0000259" key="13">
    <source>
        <dbReference type="PROSITE" id="PS00794"/>
    </source>
</evidence>
<evidence type="ECO:0000256" key="6">
    <source>
        <dbReference type="ARBA" id="ARBA00022741"/>
    </source>
</evidence>
<dbReference type="AlphaFoldDB" id="A0A2S7XUS6"/>
<dbReference type="Gene3D" id="3.30.70.560">
    <property type="entry name" value="7,8-Dihydro-6-hydroxymethylpterin-pyrophosphokinase HPPK"/>
    <property type="match status" value="1"/>
</dbReference>
<proteinExistence type="inferred from homology"/>
<dbReference type="PROSITE" id="PS00794">
    <property type="entry name" value="HPPK"/>
    <property type="match status" value="1"/>
</dbReference>
<evidence type="ECO:0000256" key="2">
    <source>
        <dbReference type="ARBA" id="ARBA00005810"/>
    </source>
</evidence>
<protein>
    <recommendedName>
        <fullName evidence="4">2-amino-4-hydroxy-6-hydroxymethyldihydropteridine pyrophosphokinase</fullName>
        <ecNumber evidence="3">2.7.6.3</ecNumber>
    </recommendedName>
    <alternativeName>
        <fullName evidence="11">6-hydroxymethyl-7,8-dihydropterin pyrophosphokinase</fullName>
    </alternativeName>
    <alternativeName>
        <fullName evidence="12">7,8-dihydro-6-hydroxymethylpterin-pyrophosphokinase</fullName>
    </alternativeName>
</protein>
<evidence type="ECO:0000256" key="11">
    <source>
        <dbReference type="ARBA" id="ARBA00029766"/>
    </source>
</evidence>
<keyword evidence="15" id="KW-1185">Reference proteome</keyword>
<dbReference type="PANTHER" id="PTHR43071:SF1">
    <property type="entry name" value="2-AMINO-4-HYDROXY-6-HYDROXYMETHYLDIHYDROPTERIDINE PYROPHOSPHOKINASE"/>
    <property type="match status" value="1"/>
</dbReference>
<dbReference type="GO" id="GO:0003848">
    <property type="term" value="F:2-amino-4-hydroxy-6-hydroxymethyldihydropteridine diphosphokinase activity"/>
    <property type="evidence" value="ECO:0007669"/>
    <property type="project" value="UniProtKB-EC"/>
</dbReference>
<gene>
    <name evidence="14" type="primary">folK</name>
    <name evidence="14" type="ORF">CXB77_04035</name>
</gene>
<evidence type="ECO:0000256" key="3">
    <source>
        <dbReference type="ARBA" id="ARBA00013253"/>
    </source>
</evidence>
<evidence type="ECO:0000256" key="10">
    <source>
        <dbReference type="ARBA" id="ARBA00029409"/>
    </source>
</evidence>
<dbReference type="OrthoDB" id="9808041at2"/>
<comment type="caution">
    <text evidence="14">The sequence shown here is derived from an EMBL/GenBank/DDBJ whole genome shotgun (WGS) entry which is preliminary data.</text>
</comment>
<evidence type="ECO:0000256" key="9">
    <source>
        <dbReference type="ARBA" id="ARBA00022909"/>
    </source>
</evidence>
<name>A0A2S7XUS6_9GAMM</name>
<evidence type="ECO:0000256" key="8">
    <source>
        <dbReference type="ARBA" id="ARBA00022840"/>
    </source>
</evidence>
<keyword evidence="9" id="KW-0289">Folate biosynthesis</keyword>
<dbReference type="GO" id="GO:0005524">
    <property type="term" value="F:ATP binding"/>
    <property type="evidence" value="ECO:0007669"/>
    <property type="project" value="UniProtKB-KW"/>
</dbReference>
<feature type="domain" description="7,8-dihydro-6-hydroxymethylpterin-pyrophosphokinase" evidence="13">
    <location>
        <begin position="10"/>
        <end position="21"/>
    </location>
</feature>
<dbReference type="InterPro" id="IPR035907">
    <property type="entry name" value="Hppk_sf"/>
</dbReference>